<proteinExistence type="predicted"/>
<name>A0A2R6A757_9ARCH</name>
<comment type="caution">
    <text evidence="2">The sequence shown here is derived from an EMBL/GenBank/DDBJ whole genome shotgun (WGS) entry which is preliminary data.</text>
</comment>
<keyword evidence="1" id="KW-0812">Transmembrane</keyword>
<feature type="transmembrane region" description="Helical" evidence="1">
    <location>
        <begin position="12"/>
        <end position="31"/>
    </location>
</feature>
<evidence type="ECO:0000313" key="3">
    <source>
        <dbReference type="Proteomes" id="UP000240880"/>
    </source>
</evidence>
<keyword evidence="1" id="KW-1133">Transmembrane helix</keyword>
<reference evidence="2 3" key="1">
    <citation type="submission" date="2017-04" db="EMBL/GenBank/DDBJ databases">
        <title>Novel microbial lineages endemic to geothermal iron-oxide mats fill important gaps in the evolutionary history of Archaea.</title>
        <authorList>
            <person name="Jay Z.J."/>
            <person name="Beam J.P."/>
            <person name="Dlakic M."/>
            <person name="Rusch D.B."/>
            <person name="Kozubal M.A."/>
            <person name="Inskeep W.P."/>
        </authorList>
    </citation>
    <scope>NUCLEOTIDE SEQUENCE [LARGE SCALE GENOMIC DNA]</scope>
    <source>
        <strain evidence="2">OSP_D</strain>
    </source>
</reference>
<evidence type="ECO:0000313" key="2">
    <source>
        <dbReference type="EMBL" id="PSN82123.1"/>
    </source>
</evidence>
<accession>A0A2R6A757</accession>
<evidence type="ECO:0000256" key="1">
    <source>
        <dbReference type="SAM" id="Phobius"/>
    </source>
</evidence>
<dbReference type="AlphaFoldDB" id="A0A2R6A757"/>
<sequence length="155" mass="16979">MKRKAVSDVLGAIILIVIVIAGFSFLVYPLLVREYSASQGALRENQQAQVSASTMIQLVYYTVSQNSQGTQITLYLYNYGQYAFTPNAIVVNMPTAGSWTITSFTMQDVSTGNAVSQISPNENVELSFTVPYTGSIPSLFNVSVIGNNQVFTWQI</sequence>
<organism evidence="2 3">
    <name type="scientific">Candidatus Marsarchaeota G1 archaeon OSP_D</name>
    <dbReference type="NCBI Taxonomy" id="1978155"/>
    <lineage>
        <taxon>Archaea</taxon>
        <taxon>Candidatus Marsarchaeota</taxon>
        <taxon>Candidatus Marsarchaeota group 1</taxon>
    </lineage>
</organism>
<dbReference type="Proteomes" id="UP000240880">
    <property type="component" value="Unassembled WGS sequence"/>
</dbReference>
<gene>
    <name evidence="2" type="ORF">B9Q01_08940</name>
</gene>
<dbReference type="EMBL" id="NEXC01000099">
    <property type="protein sequence ID" value="PSN82123.1"/>
    <property type="molecule type" value="Genomic_DNA"/>
</dbReference>
<keyword evidence="1" id="KW-0472">Membrane</keyword>
<evidence type="ECO:0008006" key="4">
    <source>
        <dbReference type="Google" id="ProtNLM"/>
    </source>
</evidence>
<protein>
    <recommendedName>
        <fullName evidence="4">Flagellin</fullName>
    </recommendedName>
</protein>